<sequence>MSAKRRGDEAVSITVSAILLTAVVFTLLFVTYQWGIDILGWGEGSVNRGIHERELGLLEDAIEEVTHEGYLSSRSLFITAPLTLDEEKITVSYENGSYELKNPRIALEEGPYIEFPPSIYREGSDLIIIERSIELSGTSERKVIVKNAGTTCSLRVNKTDIQIGEPINATYENVSLAIYTTKVVVG</sequence>
<feature type="transmembrane region" description="Helical" evidence="1">
    <location>
        <begin position="12"/>
        <end position="35"/>
    </location>
</feature>
<name>A0A1F2P3C7_9EURY</name>
<keyword evidence="3" id="KW-1185">Reference proteome</keyword>
<dbReference type="Proteomes" id="UP000185779">
    <property type="component" value="Unassembled WGS sequence"/>
</dbReference>
<keyword evidence="1" id="KW-1133">Transmembrane helix</keyword>
<evidence type="ECO:0000313" key="2">
    <source>
        <dbReference type="EMBL" id="OFV65492.1"/>
    </source>
</evidence>
<keyword evidence="1" id="KW-0472">Membrane</keyword>
<organism evidence="2 3">
    <name type="scientific">Candidatus Syntropharchaeum butanivorans</name>
    <dbReference type="NCBI Taxonomy" id="1839936"/>
    <lineage>
        <taxon>Archaea</taxon>
        <taxon>Methanobacteriati</taxon>
        <taxon>Methanobacteriota</taxon>
        <taxon>Stenosarchaea group</taxon>
        <taxon>Methanomicrobia</taxon>
        <taxon>Methanosarcinales</taxon>
        <taxon>ANME-2 cluster</taxon>
        <taxon>Candidatus Syntropharchaeum</taxon>
    </lineage>
</organism>
<keyword evidence="1" id="KW-0812">Transmembrane</keyword>
<gene>
    <name evidence="2" type="ORF">SBU_001587</name>
</gene>
<proteinExistence type="predicted"/>
<dbReference type="AlphaFoldDB" id="A0A1F2P3C7"/>
<evidence type="ECO:0000313" key="3">
    <source>
        <dbReference type="Proteomes" id="UP000185779"/>
    </source>
</evidence>
<reference evidence="2" key="1">
    <citation type="submission" date="2016-05" db="EMBL/GenBank/DDBJ databases">
        <title>Microbial consortia oxidize butane by reversing methanogenesis.</title>
        <authorList>
            <person name="Laso-Perez R."/>
            <person name="Richter M."/>
            <person name="Wegener G."/>
            <person name="Musat F."/>
        </authorList>
    </citation>
    <scope>NUCLEOTIDE SEQUENCE [LARGE SCALE GENOMIC DNA]</scope>
    <source>
        <strain evidence="2">BOX1</strain>
    </source>
</reference>
<comment type="caution">
    <text evidence="2">The sequence shown here is derived from an EMBL/GenBank/DDBJ whole genome shotgun (WGS) entry which is preliminary data.</text>
</comment>
<protein>
    <submittedName>
        <fullName evidence="2">Uncharacterized protein</fullName>
    </submittedName>
</protein>
<evidence type="ECO:0000256" key="1">
    <source>
        <dbReference type="SAM" id="Phobius"/>
    </source>
</evidence>
<dbReference type="STRING" id="1839936.SBU_001587"/>
<accession>A0A1F2P3C7</accession>
<dbReference type="EMBL" id="LYOR01000013">
    <property type="protein sequence ID" value="OFV65492.1"/>
    <property type="molecule type" value="Genomic_DNA"/>
</dbReference>